<organism evidence="2">
    <name type="scientific">bioreactor metagenome</name>
    <dbReference type="NCBI Taxonomy" id="1076179"/>
    <lineage>
        <taxon>unclassified sequences</taxon>
        <taxon>metagenomes</taxon>
        <taxon>ecological metagenomes</taxon>
    </lineage>
</organism>
<name>A0A645FPD5_9ZZZZ</name>
<dbReference type="AlphaFoldDB" id="A0A645FPD5"/>
<feature type="compositionally biased region" description="Basic and acidic residues" evidence="1">
    <location>
        <begin position="118"/>
        <end position="196"/>
    </location>
</feature>
<feature type="region of interest" description="Disordered" evidence="1">
    <location>
        <begin position="12"/>
        <end position="196"/>
    </location>
</feature>
<sequence length="196" mass="21980">MVHARVVVIECPRGSLGEDQNADNQPQRQGNDDSEVEVLDAGGHLVVEAEVDQEVRRAHARHDDTQADQRARPQPDQPVRGDIDHRLTADQHDREDHDGSDCQDDPVCGSPALPAGRAIERREGPHHEADEQADKLRRETAERGVHDNREEHNTDDRADADRDEVEHILAEAMERLGQESDDRVIHAEDDRQHAAG</sequence>
<proteinExistence type="predicted"/>
<protein>
    <submittedName>
        <fullName evidence="2">Uncharacterized protein</fullName>
    </submittedName>
</protein>
<reference evidence="2" key="1">
    <citation type="submission" date="2019-08" db="EMBL/GenBank/DDBJ databases">
        <authorList>
            <person name="Kucharzyk K."/>
            <person name="Murdoch R.W."/>
            <person name="Higgins S."/>
            <person name="Loffler F."/>
        </authorList>
    </citation>
    <scope>NUCLEOTIDE SEQUENCE</scope>
</reference>
<evidence type="ECO:0000256" key="1">
    <source>
        <dbReference type="SAM" id="MobiDB-lite"/>
    </source>
</evidence>
<feature type="compositionally biased region" description="Basic and acidic residues" evidence="1">
    <location>
        <begin position="53"/>
        <end position="100"/>
    </location>
</feature>
<gene>
    <name evidence="2" type="ORF">SDC9_161379</name>
</gene>
<comment type="caution">
    <text evidence="2">The sequence shown here is derived from an EMBL/GenBank/DDBJ whole genome shotgun (WGS) entry which is preliminary data.</text>
</comment>
<evidence type="ECO:0000313" key="2">
    <source>
        <dbReference type="EMBL" id="MPN14053.1"/>
    </source>
</evidence>
<accession>A0A645FPD5</accession>
<dbReference type="EMBL" id="VSSQ01060646">
    <property type="protein sequence ID" value="MPN14053.1"/>
    <property type="molecule type" value="Genomic_DNA"/>
</dbReference>